<evidence type="ECO:0000313" key="3">
    <source>
        <dbReference type="EMBL" id="KAF9411765.1"/>
    </source>
</evidence>
<proteinExistence type="predicted"/>
<evidence type="ECO:0000256" key="2">
    <source>
        <dbReference type="SAM" id="Phobius"/>
    </source>
</evidence>
<feature type="compositionally biased region" description="Basic and acidic residues" evidence="1">
    <location>
        <begin position="119"/>
        <end position="129"/>
    </location>
</feature>
<dbReference type="AlphaFoldDB" id="A0A835GCB3"/>
<keyword evidence="2" id="KW-0812">Transmembrane</keyword>
<feature type="transmembrane region" description="Helical" evidence="2">
    <location>
        <begin position="30"/>
        <end position="49"/>
    </location>
</feature>
<keyword evidence="2" id="KW-1133">Transmembrane helix</keyword>
<organism evidence="3 4">
    <name type="scientific">Spodoptera exigua</name>
    <name type="common">Beet armyworm</name>
    <name type="synonym">Noctua fulgens</name>
    <dbReference type="NCBI Taxonomy" id="7107"/>
    <lineage>
        <taxon>Eukaryota</taxon>
        <taxon>Metazoa</taxon>
        <taxon>Ecdysozoa</taxon>
        <taxon>Arthropoda</taxon>
        <taxon>Hexapoda</taxon>
        <taxon>Insecta</taxon>
        <taxon>Pterygota</taxon>
        <taxon>Neoptera</taxon>
        <taxon>Endopterygota</taxon>
        <taxon>Lepidoptera</taxon>
        <taxon>Glossata</taxon>
        <taxon>Ditrysia</taxon>
        <taxon>Noctuoidea</taxon>
        <taxon>Noctuidae</taxon>
        <taxon>Amphipyrinae</taxon>
        <taxon>Spodoptera</taxon>
    </lineage>
</organism>
<sequence length="129" mass="14533">MNNEHYVRASTRHTQHILLLGWRVLQTRTMATWLLHAMAALLTVILLFLRQRCAVEAGASREANKRRKEVAGACACSCSTRPLAALALFAENVVSARAVVRQTQPKYKRDPEITLDNESLGKHPREQND</sequence>
<accession>A0A835GCB3</accession>
<keyword evidence="2" id="KW-0472">Membrane</keyword>
<evidence type="ECO:0000256" key="1">
    <source>
        <dbReference type="SAM" id="MobiDB-lite"/>
    </source>
</evidence>
<feature type="region of interest" description="Disordered" evidence="1">
    <location>
        <begin position="103"/>
        <end position="129"/>
    </location>
</feature>
<protein>
    <submittedName>
        <fullName evidence="3">Uncharacterized protein</fullName>
    </submittedName>
</protein>
<keyword evidence="4" id="KW-1185">Reference proteome</keyword>
<evidence type="ECO:0000313" key="4">
    <source>
        <dbReference type="Proteomes" id="UP000648187"/>
    </source>
</evidence>
<dbReference type="EMBL" id="JACKWZ010000213">
    <property type="protein sequence ID" value="KAF9411765.1"/>
    <property type="molecule type" value="Genomic_DNA"/>
</dbReference>
<name>A0A835GCB3_SPOEX</name>
<gene>
    <name evidence="3" type="ORF">HW555_009511</name>
</gene>
<reference evidence="3" key="1">
    <citation type="submission" date="2020-08" db="EMBL/GenBank/DDBJ databases">
        <title>Spodoptera exigua strain:BAW_Kor-Di-RS1 Genome sequencing and assembly.</title>
        <authorList>
            <person name="Kim J."/>
            <person name="Nam H.Y."/>
            <person name="Kwon M."/>
            <person name="Choi J.H."/>
            <person name="Cho S.R."/>
            <person name="Kim G.-H."/>
        </authorList>
    </citation>
    <scope>NUCLEOTIDE SEQUENCE</scope>
    <source>
        <strain evidence="3">BAW_Kor-Di-RS1</strain>
        <tissue evidence="3">Whole-body</tissue>
    </source>
</reference>
<comment type="caution">
    <text evidence="3">The sequence shown here is derived from an EMBL/GenBank/DDBJ whole genome shotgun (WGS) entry which is preliminary data.</text>
</comment>
<dbReference type="Proteomes" id="UP000648187">
    <property type="component" value="Unassembled WGS sequence"/>
</dbReference>